<reference evidence="3 4" key="1">
    <citation type="submission" date="2020-08" db="EMBL/GenBank/DDBJ databases">
        <title>Edaphobacter telluris sp. nov. and Acidobacterium dinghuensis sp. nov., two acidobacteria isolated from forest soil.</title>
        <authorList>
            <person name="Fu J."/>
            <person name="Qiu L."/>
        </authorList>
    </citation>
    <scope>NUCLEOTIDE SEQUENCE [LARGE SCALE GENOMIC DNA]</scope>
    <source>
        <strain evidence="3">4Y35</strain>
    </source>
</reference>
<accession>A0A7G8BIS3</accession>
<keyword evidence="2" id="KW-0325">Glycoprotein</keyword>
<name>A0A7G8BIS3_9BACT</name>
<evidence type="ECO:0008006" key="5">
    <source>
        <dbReference type="Google" id="ProtNLM"/>
    </source>
</evidence>
<evidence type="ECO:0000256" key="1">
    <source>
        <dbReference type="ARBA" id="ARBA00022729"/>
    </source>
</evidence>
<dbReference type="GO" id="GO:0005576">
    <property type="term" value="C:extracellular region"/>
    <property type="evidence" value="ECO:0007669"/>
    <property type="project" value="TreeGrafter"/>
</dbReference>
<gene>
    <name evidence="3" type="ORF">H7849_26325</name>
</gene>
<dbReference type="KEGG" id="adin:H7849_26325"/>
<keyword evidence="4" id="KW-1185">Reference proteome</keyword>
<dbReference type="EMBL" id="CP060394">
    <property type="protein sequence ID" value="QNI32443.1"/>
    <property type="molecule type" value="Genomic_DNA"/>
</dbReference>
<dbReference type="Proteomes" id="UP000515312">
    <property type="component" value="Chromosome"/>
</dbReference>
<evidence type="ECO:0000256" key="2">
    <source>
        <dbReference type="ARBA" id="ARBA00023180"/>
    </source>
</evidence>
<organism evidence="3 4">
    <name type="scientific">Alloacidobacterium dinghuense</name>
    <dbReference type="NCBI Taxonomy" id="2763107"/>
    <lineage>
        <taxon>Bacteria</taxon>
        <taxon>Pseudomonadati</taxon>
        <taxon>Acidobacteriota</taxon>
        <taxon>Terriglobia</taxon>
        <taxon>Terriglobales</taxon>
        <taxon>Acidobacteriaceae</taxon>
        <taxon>Alloacidobacterium</taxon>
    </lineage>
</organism>
<dbReference type="InterPro" id="IPR011042">
    <property type="entry name" value="6-blade_b-propeller_TolB-like"/>
</dbReference>
<proteinExistence type="predicted"/>
<dbReference type="PANTHER" id="PTHR10680">
    <property type="entry name" value="PEPTIDYL-GLYCINE ALPHA-AMIDATING MONOOXYGENASE"/>
    <property type="match status" value="1"/>
</dbReference>
<dbReference type="AlphaFoldDB" id="A0A7G8BIS3"/>
<dbReference type="PANTHER" id="PTHR10680:SF14">
    <property type="entry name" value="PEPTIDYL-GLYCINE ALPHA-AMIDATING MONOOXYGENASE"/>
    <property type="match status" value="1"/>
</dbReference>
<dbReference type="SUPFAM" id="SSF63829">
    <property type="entry name" value="Calcium-dependent phosphotriesterase"/>
    <property type="match status" value="1"/>
</dbReference>
<dbReference type="Gene3D" id="2.120.10.30">
    <property type="entry name" value="TolB, C-terminal domain"/>
    <property type="match status" value="1"/>
</dbReference>
<dbReference type="RefSeq" id="WP_186743398.1">
    <property type="nucleotide sequence ID" value="NZ_CP060394.1"/>
</dbReference>
<keyword evidence="1" id="KW-0732">Signal</keyword>
<evidence type="ECO:0000313" key="4">
    <source>
        <dbReference type="Proteomes" id="UP000515312"/>
    </source>
</evidence>
<evidence type="ECO:0000313" key="3">
    <source>
        <dbReference type="EMBL" id="QNI32443.1"/>
    </source>
</evidence>
<protein>
    <recommendedName>
        <fullName evidence="5">NHL repeat-containing protein</fullName>
    </recommendedName>
</protein>
<sequence>MSISRRKFIAQVGTGLVAPLILGATNKSGSKKPVLGSGEHTYEVTHDWGELPANIQYGNTHGVCEDSQGHIYIHHTVYATSEKPDSMVVFDHEGKFVKSWGKEFRGGAHGLYIRKEGSAEFLHLCDIQRGLVVKKTLDGEEVFTLGYPKESEPYSKPGPDGKPLKYSPTNLAVAPNGDIYVGDGYGSSYIIQYNSKGEYVRTFGGPGKESGQLSCPHGIILDTRGPEPVLNVADRSNKRIQRFTLEGKSIDFLYGTNAPCHFNIYKNGDMVVPDLFARVTLMDRNNYIIANLGDDSSSDYMATRKLTRDHFKPGKFVCPHGACFDHAGNIFVVEWVEVGRVSKLRKVA</sequence>